<keyword evidence="4 7" id="KW-0547">Nucleotide-binding</keyword>
<keyword evidence="9" id="KW-0614">Plasmid</keyword>
<sequence>MPGAPWVAVRREGGVVQAGTVLDGRYRLLEPIGAGGFGQVWKAHDPKIDRLVAVKVLTADGSADSDRQVARFAREAAIAGGLSHPHIVTVHDFGSAVHDGRLYAYLVMQLLPGRPLSTVLEAGRLPLPKALYTAACVADALTAAHRAGLTHRDIKPSNIMVRSSGTATVVDFGITKGSDERHDITATGILIGTPAYMAPEALSGTFEPRSDLYSFRCVLFEMVTGQRPFTGTSWHLVHQHLNEPPAALRTLRPDAPGELERLVGQLLAKDPAQRPDSAEEVCERLAETGYRHFGDAPPSRGPDLASEVCLSRDEAADGAVIPLRCTTHKTCPACATREDDQAARACTTCQGEGRIIHEQRIHQVRIPAGIREGQRIRLRELGAPGQHGGAPGDLYVTVHIDDW</sequence>
<dbReference type="PANTHER" id="PTHR43289">
    <property type="entry name" value="MITOGEN-ACTIVATED PROTEIN KINASE KINASE KINASE 20-RELATED"/>
    <property type="match status" value="1"/>
</dbReference>
<dbReference type="SUPFAM" id="SSF49493">
    <property type="entry name" value="HSP40/DnaJ peptide-binding domain"/>
    <property type="match status" value="1"/>
</dbReference>
<dbReference type="Gene3D" id="1.10.510.10">
    <property type="entry name" value="Transferase(Phosphotransferase) domain 1"/>
    <property type="match status" value="1"/>
</dbReference>
<dbReference type="PANTHER" id="PTHR43289:SF6">
    <property type="entry name" value="SERINE_THREONINE-PROTEIN KINASE NEKL-3"/>
    <property type="match status" value="1"/>
</dbReference>
<dbReference type="SMART" id="SM00220">
    <property type="entry name" value="S_TKc"/>
    <property type="match status" value="1"/>
</dbReference>
<evidence type="ECO:0000259" key="8">
    <source>
        <dbReference type="PROSITE" id="PS50011"/>
    </source>
</evidence>
<dbReference type="InterPro" id="IPR011009">
    <property type="entry name" value="Kinase-like_dom_sf"/>
</dbReference>
<dbReference type="GO" id="GO:0051082">
    <property type="term" value="F:unfolded protein binding"/>
    <property type="evidence" value="ECO:0007669"/>
    <property type="project" value="InterPro"/>
</dbReference>
<evidence type="ECO:0000256" key="3">
    <source>
        <dbReference type="ARBA" id="ARBA00022679"/>
    </source>
</evidence>
<keyword evidence="5 9" id="KW-0418">Kinase</keyword>
<feature type="domain" description="Protein kinase" evidence="8">
    <location>
        <begin position="26"/>
        <end position="293"/>
    </location>
</feature>
<dbReference type="InterPro" id="IPR008271">
    <property type="entry name" value="Ser/Thr_kinase_AS"/>
</dbReference>
<keyword evidence="3" id="KW-0808">Transferase</keyword>
<reference evidence="9" key="3">
    <citation type="journal article" date="2021" name="bioRxiv">
        <title>Bilateral symmetry of linear streptomycete chromosomes.</title>
        <authorList>
            <person name="Algora-Gallardo L."/>
            <person name="Schniete J.K."/>
            <person name="Mark D.R."/>
            <person name="Hunter I.S."/>
            <person name="Herron P.R."/>
        </authorList>
    </citation>
    <scope>NUCLEOTIDE SEQUENCE</scope>
    <source>
        <strain evidence="9">ATCC 10970</strain>
        <plasmid evidence="9">pSRP1</plasmid>
    </source>
</reference>
<dbReference type="AlphaFoldDB" id="A0A8A1V3V9"/>
<dbReference type="InterPro" id="IPR008971">
    <property type="entry name" value="HSP40/DnaJ_pept-bd"/>
</dbReference>
<dbReference type="EC" id="2.7.11.1" evidence="1"/>
<keyword evidence="6 7" id="KW-0067">ATP-binding</keyword>
<dbReference type="GO" id="GO:0005524">
    <property type="term" value="F:ATP binding"/>
    <property type="evidence" value="ECO:0007669"/>
    <property type="project" value="UniProtKB-UniRule"/>
</dbReference>
<reference evidence="9" key="2">
    <citation type="submission" date="2020-01" db="EMBL/GenBank/DDBJ databases">
        <authorList>
            <person name="Algora L."/>
            <person name="Schniete J.K."/>
            <person name="MacFadyen A."/>
            <person name="Hoskisson P.A."/>
            <person name="Hunter I.S."/>
            <person name="Herron P.R."/>
        </authorList>
    </citation>
    <scope>NUCLEOTIDE SEQUENCE</scope>
    <source>
        <strain evidence="9">ATCC 10970</strain>
        <plasmid evidence="9">pSRP1</plasmid>
    </source>
</reference>
<evidence type="ECO:0000256" key="2">
    <source>
        <dbReference type="ARBA" id="ARBA00022527"/>
    </source>
</evidence>
<evidence type="ECO:0000256" key="4">
    <source>
        <dbReference type="ARBA" id="ARBA00022741"/>
    </source>
</evidence>
<dbReference type="InterPro" id="IPR002939">
    <property type="entry name" value="DnaJ_C"/>
</dbReference>
<accession>A0A8A1V3V9</accession>
<reference evidence="9" key="1">
    <citation type="submission" date="2012-12" db="EMBL/GenBank/DDBJ databases">
        <authorList>
            <person name="Pethick F.E."/>
            <person name="MacFadyen A.C."/>
            <person name="Tang Z."/>
            <person name="Sangal V."/>
            <person name="Tze-Tze L."/>
            <person name="Chu J."/>
            <person name="Guo M."/>
            <person name="Kirby R."/>
            <person name="Hoskisson P.A."/>
            <person name="Herron P.R."/>
            <person name="Hunter I.S."/>
        </authorList>
    </citation>
    <scope>NUCLEOTIDE SEQUENCE</scope>
    <source>
        <strain evidence="9">ATCC 10970</strain>
        <plasmid evidence="9">pSRP1</plasmid>
    </source>
</reference>
<protein>
    <recommendedName>
        <fullName evidence="1">non-specific serine/threonine protein kinase</fullName>
        <ecNumber evidence="1">2.7.11.1</ecNumber>
    </recommendedName>
</protein>
<evidence type="ECO:0000256" key="1">
    <source>
        <dbReference type="ARBA" id="ARBA00012513"/>
    </source>
</evidence>
<dbReference type="Gene3D" id="2.60.260.20">
    <property type="entry name" value="Urease metallochaperone UreE, N-terminal domain"/>
    <property type="match status" value="1"/>
</dbReference>
<dbReference type="Proteomes" id="UP000011074">
    <property type="component" value="Plasmid pSRP1"/>
</dbReference>
<dbReference type="EMBL" id="CP048262">
    <property type="protein sequence ID" value="QST86718.1"/>
    <property type="molecule type" value="Genomic_DNA"/>
</dbReference>
<dbReference type="Gene3D" id="3.30.200.20">
    <property type="entry name" value="Phosphorylase Kinase, domain 1"/>
    <property type="match status" value="1"/>
</dbReference>
<evidence type="ECO:0000256" key="6">
    <source>
        <dbReference type="ARBA" id="ARBA00022840"/>
    </source>
</evidence>
<dbReference type="PROSITE" id="PS50011">
    <property type="entry name" value="PROTEIN_KINASE_DOM"/>
    <property type="match status" value="1"/>
</dbReference>
<gene>
    <name evidence="9" type="ORF">SRIM_041675</name>
</gene>
<evidence type="ECO:0000256" key="7">
    <source>
        <dbReference type="PROSITE-ProRule" id="PRU10141"/>
    </source>
</evidence>
<geneLocation type="plasmid" evidence="9 10">
    <name>pSRP1</name>
</geneLocation>
<dbReference type="CDD" id="cd14014">
    <property type="entry name" value="STKc_PknB_like"/>
    <property type="match status" value="1"/>
</dbReference>
<evidence type="ECO:0000256" key="5">
    <source>
        <dbReference type="ARBA" id="ARBA00022777"/>
    </source>
</evidence>
<dbReference type="InterPro" id="IPR017441">
    <property type="entry name" value="Protein_kinase_ATP_BS"/>
</dbReference>
<dbReference type="GO" id="GO:0004674">
    <property type="term" value="F:protein serine/threonine kinase activity"/>
    <property type="evidence" value="ECO:0007669"/>
    <property type="project" value="UniProtKB-KW"/>
</dbReference>
<dbReference type="Pfam" id="PF00069">
    <property type="entry name" value="Pkinase"/>
    <property type="match status" value="1"/>
</dbReference>
<dbReference type="PROSITE" id="PS00107">
    <property type="entry name" value="PROTEIN_KINASE_ATP"/>
    <property type="match status" value="1"/>
</dbReference>
<evidence type="ECO:0000313" key="10">
    <source>
        <dbReference type="Proteomes" id="UP000011074"/>
    </source>
</evidence>
<organism evidence="9 10">
    <name type="scientific">Streptomyces rimosus subsp. rimosus (strain ATCC 10970 / DSM 40260 / JCM 4667 / NRRL 2234)</name>
    <dbReference type="NCBI Taxonomy" id="1265868"/>
    <lineage>
        <taxon>Bacteria</taxon>
        <taxon>Bacillati</taxon>
        <taxon>Actinomycetota</taxon>
        <taxon>Actinomycetes</taxon>
        <taxon>Kitasatosporales</taxon>
        <taxon>Streptomycetaceae</taxon>
        <taxon>Streptomyces</taxon>
    </lineage>
</organism>
<name>A0A8A1V3V9_STRR1</name>
<keyword evidence="2" id="KW-0723">Serine/threonine-protein kinase</keyword>
<dbReference type="SUPFAM" id="SSF56112">
    <property type="entry name" value="Protein kinase-like (PK-like)"/>
    <property type="match status" value="1"/>
</dbReference>
<proteinExistence type="predicted"/>
<feature type="binding site" evidence="7">
    <location>
        <position position="55"/>
    </location>
    <ligand>
        <name>ATP</name>
        <dbReference type="ChEBI" id="CHEBI:30616"/>
    </ligand>
</feature>
<dbReference type="PROSITE" id="PS00108">
    <property type="entry name" value="PROTEIN_KINASE_ST"/>
    <property type="match status" value="1"/>
</dbReference>
<dbReference type="InterPro" id="IPR000719">
    <property type="entry name" value="Prot_kinase_dom"/>
</dbReference>
<dbReference type="Pfam" id="PF01556">
    <property type="entry name" value="DnaJ_C"/>
    <property type="match status" value="1"/>
</dbReference>
<evidence type="ECO:0000313" key="9">
    <source>
        <dbReference type="EMBL" id="QST86718.1"/>
    </source>
</evidence>
<dbReference type="GO" id="GO:0006457">
    <property type="term" value="P:protein folding"/>
    <property type="evidence" value="ECO:0007669"/>
    <property type="project" value="InterPro"/>
</dbReference>